<dbReference type="SUPFAM" id="SSF53474">
    <property type="entry name" value="alpha/beta-Hydrolases"/>
    <property type="match status" value="1"/>
</dbReference>
<protein>
    <submittedName>
        <fullName evidence="1">Alpha/beta hydrolase</fullName>
    </submittedName>
</protein>
<organism evidence="1 2">
    <name type="scientific">Geoanaerobacter pelophilus</name>
    <dbReference type="NCBI Taxonomy" id="60036"/>
    <lineage>
        <taxon>Bacteria</taxon>
        <taxon>Pseudomonadati</taxon>
        <taxon>Thermodesulfobacteriota</taxon>
        <taxon>Desulfuromonadia</taxon>
        <taxon>Geobacterales</taxon>
        <taxon>Geobacteraceae</taxon>
        <taxon>Geoanaerobacter</taxon>
    </lineage>
</organism>
<sequence>MRQVLLPLVGRTIRNNPTLLQVTCKATAMVRNLNIKPYLPRVRSRELALCQRSEQNLYPCHNRIFREKGHGTSPTIIIAGFVPDATEVVEFQRPIFKSRGAIYYFNYARSGFDQRLFSAQLADLIEDLNSRGESPGLVGISFGAGLVADFIRHHQDENLRIRELVLVSPVLSLQDLVRSEKERDGGVRMLESNVKRIIKAHEDGKTDVERQVERARRCFHALFEAGAVNRHLTSRHLAIRKKIMDVISSTTAKGGLERLLALTDFQTHGDEKPLFHGPTLLLFSEAEESILVPNSPTLTKLREPVELKKVFPQGKCLEISSGNPADPVPHASLIFHHEYYNQALTYWYNSQDEITRMAV</sequence>
<evidence type="ECO:0000313" key="1">
    <source>
        <dbReference type="EMBL" id="MBT0666201.1"/>
    </source>
</evidence>
<dbReference type="Proteomes" id="UP000811899">
    <property type="component" value="Unassembled WGS sequence"/>
</dbReference>
<gene>
    <name evidence="1" type="ORF">KI809_17960</name>
</gene>
<dbReference type="RefSeq" id="WP_214172971.1">
    <property type="nucleotide sequence ID" value="NZ_JAHCVJ010000009.1"/>
</dbReference>
<dbReference type="GO" id="GO:0016787">
    <property type="term" value="F:hydrolase activity"/>
    <property type="evidence" value="ECO:0007669"/>
    <property type="project" value="UniProtKB-KW"/>
</dbReference>
<evidence type="ECO:0000313" key="2">
    <source>
        <dbReference type="Proteomes" id="UP000811899"/>
    </source>
</evidence>
<comment type="caution">
    <text evidence="1">The sequence shown here is derived from an EMBL/GenBank/DDBJ whole genome shotgun (WGS) entry which is preliminary data.</text>
</comment>
<proteinExistence type="predicted"/>
<accession>A0AAW4LCQ7</accession>
<keyword evidence="1" id="KW-0378">Hydrolase</keyword>
<dbReference type="Gene3D" id="3.40.50.1820">
    <property type="entry name" value="alpha/beta hydrolase"/>
    <property type="match status" value="1"/>
</dbReference>
<dbReference type="EMBL" id="JAHCVJ010000009">
    <property type="protein sequence ID" value="MBT0666201.1"/>
    <property type="molecule type" value="Genomic_DNA"/>
</dbReference>
<keyword evidence="2" id="KW-1185">Reference proteome</keyword>
<dbReference type="InterPro" id="IPR029058">
    <property type="entry name" value="AB_hydrolase_fold"/>
</dbReference>
<name>A0AAW4LCQ7_9BACT</name>
<dbReference type="AlphaFoldDB" id="A0AAW4LCQ7"/>
<reference evidence="1 2" key="1">
    <citation type="submission" date="2021-05" db="EMBL/GenBank/DDBJ databases">
        <title>The draft genome of Geobacter pelophilus DSM 12255.</title>
        <authorList>
            <person name="Xu Z."/>
            <person name="Masuda Y."/>
            <person name="Itoh H."/>
            <person name="Senoo K."/>
        </authorList>
    </citation>
    <scope>NUCLEOTIDE SEQUENCE [LARGE SCALE GENOMIC DNA]</scope>
    <source>
        <strain evidence="1 2">DSM 12255</strain>
    </source>
</reference>